<evidence type="ECO:0000259" key="2">
    <source>
        <dbReference type="PROSITE" id="PS51462"/>
    </source>
</evidence>
<reference evidence="3 4" key="1">
    <citation type="submission" date="2024-09" db="EMBL/GenBank/DDBJ databases">
        <title>The Natural Products Discovery Center: Release of the First 8490 Sequenced Strains for Exploring Actinobacteria Biosynthetic Diversity.</title>
        <authorList>
            <person name="Kalkreuter E."/>
            <person name="Kautsar S.A."/>
            <person name="Yang D."/>
            <person name="Bader C.D."/>
            <person name="Teijaro C.N."/>
            <person name="Fluegel L."/>
            <person name="Davis C.M."/>
            <person name="Simpson J.R."/>
            <person name="Lauterbach L."/>
            <person name="Steele A.D."/>
            <person name="Gui C."/>
            <person name="Meng S."/>
            <person name="Li G."/>
            <person name="Viehrig K."/>
            <person name="Ye F."/>
            <person name="Su P."/>
            <person name="Kiefer A.F."/>
            <person name="Nichols A."/>
            <person name="Cepeda A.J."/>
            <person name="Yan W."/>
            <person name="Fan B."/>
            <person name="Jiang Y."/>
            <person name="Adhikari A."/>
            <person name="Zheng C.-J."/>
            <person name="Schuster L."/>
            <person name="Cowan T.M."/>
            <person name="Smanski M.J."/>
            <person name="Chevrette M.G."/>
            <person name="De Carvalho L.P.S."/>
            <person name="Shen B."/>
        </authorList>
    </citation>
    <scope>NUCLEOTIDE SEQUENCE [LARGE SCALE GENOMIC DNA]</scope>
    <source>
        <strain evidence="3 4">NPDC058753</strain>
    </source>
</reference>
<dbReference type="Gene3D" id="3.90.79.10">
    <property type="entry name" value="Nucleoside Triphosphate Pyrophosphohydrolase"/>
    <property type="match status" value="1"/>
</dbReference>
<feature type="compositionally biased region" description="Pro residues" evidence="1">
    <location>
        <begin position="1"/>
        <end position="12"/>
    </location>
</feature>
<feature type="domain" description="Nudix hydrolase" evidence="2">
    <location>
        <begin position="63"/>
        <end position="189"/>
    </location>
</feature>
<gene>
    <name evidence="3" type="ORF">ACFW6T_22640</name>
</gene>
<dbReference type="InterPro" id="IPR015797">
    <property type="entry name" value="NUDIX_hydrolase-like_dom_sf"/>
</dbReference>
<dbReference type="Pfam" id="PF00293">
    <property type="entry name" value="NUDIX"/>
    <property type="match status" value="1"/>
</dbReference>
<protein>
    <submittedName>
        <fullName evidence="3">NUDIX domain-containing protein</fullName>
    </submittedName>
</protein>
<evidence type="ECO:0000256" key="1">
    <source>
        <dbReference type="SAM" id="MobiDB-lite"/>
    </source>
</evidence>
<feature type="region of interest" description="Disordered" evidence="1">
    <location>
        <begin position="1"/>
        <end position="24"/>
    </location>
</feature>
<comment type="caution">
    <text evidence="3">The sequence shown here is derived from an EMBL/GenBank/DDBJ whole genome shotgun (WGS) entry which is preliminary data.</text>
</comment>
<dbReference type="SUPFAM" id="SSF55811">
    <property type="entry name" value="Nudix"/>
    <property type="match status" value="1"/>
</dbReference>
<dbReference type="InterPro" id="IPR000086">
    <property type="entry name" value="NUDIX_hydrolase_dom"/>
</dbReference>
<dbReference type="PROSITE" id="PS51462">
    <property type="entry name" value="NUDIX"/>
    <property type="match status" value="1"/>
</dbReference>
<evidence type="ECO:0000313" key="3">
    <source>
        <dbReference type="EMBL" id="MFE1354789.1"/>
    </source>
</evidence>
<dbReference type="RefSeq" id="WP_380328640.1">
    <property type="nucleotide sequence ID" value="NZ_JBHYPW010000050.1"/>
</dbReference>
<name>A0ABW6GQ81_9ACTN</name>
<organism evidence="3 4">
    <name type="scientific">Kitasatospora phosalacinea</name>
    <dbReference type="NCBI Taxonomy" id="2065"/>
    <lineage>
        <taxon>Bacteria</taxon>
        <taxon>Bacillati</taxon>
        <taxon>Actinomycetota</taxon>
        <taxon>Actinomycetes</taxon>
        <taxon>Kitasatosporales</taxon>
        <taxon>Streptomycetaceae</taxon>
        <taxon>Kitasatospora</taxon>
    </lineage>
</organism>
<evidence type="ECO:0000313" key="4">
    <source>
        <dbReference type="Proteomes" id="UP001599542"/>
    </source>
</evidence>
<dbReference type="Proteomes" id="UP001599542">
    <property type="component" value="Unassembled WGS sequence"/>
</dbReference>
<sequence>MSAVPPVPPVPSVPDGGGAEDRDAIRRTREVLAYRNRFVDVYDDEVAFPDGTDGRYLRIHHRSEGHGVVVLPVRDGAVGLVRTYRYPLGRLQWGLPRGFSHGADPLVTARAELHEELGVPDAEFTLLGTITPDSGLLADPVAVVHATVTTTPGTPLTPEEVTESHWLPLPDLPHWITTGHLDDALTLATLTLARAHGLLPH</sequence>
<keyword evidence="4" id="KW-1185">Reference proteome</keyword>
<dbReference type="EMBL" id="JBHYPX010000049">
    <property type="protein sequence ID" value="MFE1354789.1"/>
    <property type="molecule type" value="Genomic_DNA"/>
</dbReference>
<proteinExistence type="predicted"/>
<accession>A0ABW6GQ81</accession>